<dbReference type="CDD" id="cd17535">
    <property type="entry name" value="REC_NarL-like"/>
    <property type="match status" value="1"/>
</dbReference>
<evidence type="ECO:0000256" key="2">
    <source>
        <dbReference type="ARBA" id="ARBA00023125"/>
    </source>
</evidence>
<dbReference type="PANTHER" id="PTHR43214">
    <property type="entry name" value="TWO-COMPONENT RESPONSE REGULATOR"/>
    <property type="match status" value="1"/>
</dbReference>
<keyword evidence="1 3" id="KW-0597">Phosphoprotein</keyword>
<dbReference type="InterPro" id="IPR001789">
    <property type="entry name" value="Sig_transdc_resp-reg_receiver"/>
</dbReference>
<evidence type="ECO:0000313" key="7">
    <source>
        <dbReference type="Proteomes" id="UP000294564"/>
    </source>
</evidence>
<gene>
    <name evidence="6" type="ORF">EV195_104213</name>
</gene>
<dbReference type="InterPro" id="IPR058245">
    <property type="entry name" value="NreC/VraR/RcsB-like_REC"/>
</dbReference>
<dbReference type="CDD" id="cd06170">
    <property type="entry name" value="LuxR_C_like"/>
    <property type="match status" value="1"/>
</dbReference>
<evidence type="ECO:0000259" key="5">
    <source>
        <dbReference type="PROSITE" id="PS50110"/>
    </source>
</evidence>
<dbReference type="SMART" id="SM00448">
    <property type="entry name" value="REC"/>
    <property type="match status" value="1"/>
</dbReference>
<dbReference type="InterPro" id="IPR000792">
    <property type="entry name" value="Tscrpt_reg_LuxR_C"/>
</dbReference>
<evidence type="ECO:0000313" key="6">
    <source>
        <dbReference type="EMBL" id="TCP25180.1"/>
    </source>
</evidence>
<dbReference type="GO" id="GO:0003677">
    <property type="term" value="F:DNA binding"/>
    <property type="evidence" value="ECO:0007669"/>
    <property type="project" value="UniProtKB-KW"/>
</dbReference>
<dbReference type="InterPro" id="IPR016032">
    <property type="entry name" value="Sig_transdc_resp-reg_C-effctor"/>
</dbReference>
<dbReference type="SUPFAM" id="SSF46894">
    <property type="entry name" value="C-terminal effector domain of the bipartite response regulators"/>
    <property type="match status" value="1"/>
</dbReference>
<evidence type="ECO:0000256" key="3">
    <source>
        <dbReference type="PROSITE-ProRule" id="PRU00169"/>
    </source>
</evidence>
<dbReference type="EMBL" id="SLXM01000004">
    <property type="protein sequence ID" value="TCP25180.1"/>
    <property type="molecule type" value="Genomic_DNA"/>
</dbReference>
<dbReference type="PROSITE" id="PS50110">
    <property type="entry name" value="RESPONSE_REGULATORY"/>
    <property type="match status" value="1"/>
</dbReference>
<feature type="domain" description="HTH luxR-type" evidence="4">
    <location>
        <begin position="152"/>
        <end position="216"/>
    </location>
</feature>
<keyword evidence="7" id="KW-1185">Reference proteome</keyword>
<comment type="caution">
    <text evidence="6">The sequence shown here is derived from an EMBL/GenBank/DDBJ whole genome shotgun (WGS) entry which is preliminary data.</text>
</comment>
<sequence length="216" mass="24673">MDVKFILKERLRNKMKKVVIIEDNESLLISFKEIVNSSDNFNVIGAFLNCEDALEFCKHKNPDIILIDIKLPGINGVEGVKRFYYQNPKAKSVVISVYEDSDYIFEALSAGAIGYLTKNIKPEELINALEQVKNGGSPMSGNIARKVISYFQIPKREELTDRENEVVKLLAKGKSYATIAEELNLSVNTIKTHTRNIYEKLHISKKEELIEKFNRM</sequence>
<dbReference type="PROSITE" id="PS00622">
    <property type="entry name" value="HTH_LUXR_1"/>
    <property type="match status" value="1"/>
</dbReference>
<dbReference type="PROSITE" id="PS50043">
    <property type="entry name" value="HTH_LUXR_2"/>
    <property type="match status" value="1"/>
</dbReference>
<evidence type="ECO:0000256" key="1">
    <source>
        <dbReference type="ARBA" id="ARBA00022553"/>
    </source>
</evidence>
<dbReference type="SMART" id="SM00421">
    <property type="entry name" value="HTH_LUXR"/>
    <property type="match status" value="1"/>
</dbReference>
<dbReference type="SUPFAM" id="SSF52172">
    <property type="entry name" value="CheY-like"/>
    <property type="match status" value="1"/>
</dbReference>
<feature type="domain" description="Response regulatory" evidence="5">
    <location>
        <begin position="17"/>
        <end position="133"/>
    </location>
</feature>
<protein>
    <submittedName>
        <fullName evidence="6">LuxR family two component transcriptional regulator</fullName>
    </submittedName>
</protein>
<organism evidence="6 7">
    <name type="scientific">Tenacibaculum skagerrakense</name>
    <dbReference type="NCBI Taxonomy" id="186571"/>
    <lineage>
        <taxon>Bacteria</taxon>
        <taxon>Pseudomonadati</taxon>
        <taxon>Bacteroidota</taxon>
        <taxon>Flavobacteriia</taxon>
        <taxon>Flavobacteriales</taxon>
        <taxon>Flavobacteriaceae</taxon>
        <taxon>Tenacibaculum</taxon>
    </lineage>
</organism>
<feature type="modified residue" description="4-aspartylphosphate" evidence="3">
    <location>
        <position position="68"/>
    </location>
</feature>
<dbReference type="Pfam" id="PF00072">
    <property type="entry name" value="Response_reg"/>
    <property type="match status" value="1"/>
</dbReference>
<reference evidence="6 7" key="1">
    <citation type="submission" date="2019-03" db="EMBL/GenBank/DDBJ databases">
        <title>Genomic Encyclopedia of Type Strains, Phase IV (KMG-IV): sequencing the most valuable type-strain genomes for metagenomic binning, comparative biology and taxonomic classification.</title>
        <authorList>
            <person name="Goeker M."/>
        </authorList>
    </citation>
    <scope>NUCLEOTIDE SEQUENCE [LARGE SCALE GENOMIC DNA]</scope>
    <source>
        <strain evidence="6 7">DSM 14836</strain>
    </source>
</reference>
<dbReference type="GO" id="GO:0006355">
    <property type="term" value="P:regulation of DNA-templated transcription"/>
    <property type="evidence" value="ECO:0007669"/>
    <property type="project" value="InterPro"/>
</dbReference>
<accession>A0A4R2NTB7</accession>
<dbReference type="PANTHER" id="PTHR43214:SF43">
    <property type="entry name" value="TWO-COMPONENT RESPONSE REGULATOR"/>
    <property type="match status" value="1"/>
</dbReference>
<keyword evidence="2" id="KW-0238">DNA-binding</keyword>
<dbReference type="Pfam" id="PF00196">
    <property type="entry name" value="GerE"/>
    <property type="match status" value="1"/>
</dbReference>
<name>A0A4R2NTB7_9FLAO</name>
<dbReference type="InterPro" id="IPR011006">
    <property type="entry name" value="CheY-like_superfamily"/>
</dbReference>
<dbReference type="PRINTS" id="PR00038">
    <property type="entry name" value="HTHLUXR"/>
</dbReference>
<dbReference type="Proteomes" id="UP000294564">
    <property type="component" value="Unassembled WGS sequence"/>
</dbReference>
<dbReference type="GO" id="GO:0000160">
    <property type="term" value="P:phosphorelay signal transduction system"/>
    <property type="evidence" value="ECO:0007669"/>
    <property type="project" value="InterPro"/>
</dbReference>
<dbReference type="AlphaFoldDB" id="A0A4R2NTB7"/>
<dbReference type="InterPro" id="IPR039420">
    <property type="entry name" value="WalR-like"/>
</dbReference>
<proteinExistence type="predicted"/>
<dbReference type="Gene3D" id="3.40.50.2300">
    <property type="match status" value="1"/>
</dbReference>
<evidence type="ECO:0000259" key="4">
    <source>
        <dbReference type="PROSITE" id="PS50043"/>
    </source>
</evidence>